<proteinExistence type="predicted"/>
<accession>A0A1W0WVA4</accession>
<gene>
    <name evidence="2" type="ORF">BV898_06763</name>
</gene>
<comment type="caution">
    <text evidence="2">The sequence shown here is derived from an EMBL/GenBank/DDBJ whole genome shotgun (WGS) entry which is preliminary data.</text>
</comment>
<dbReference type="Proteomes" id="UP000192578">
    <property type="component" value="Unassembled WGS sequence"/>
</dbReference>
<dbReference type="EMBL" id="MTYJ01000042">
    <property type="protein sequence ID" value="OQV19124.1"/>
    <property type="molecule type" value="Genomic_DNA"/>
</dbReference>
<evidence type="ECO:0000313" key="3">
    <source>
        <dbReference type="Proteomes" id="UP000192578"/>
    </source>
</evidence>
<sequence>MEKEVETDYQMIRGPRPYEDGADTMTIIKAIKEQRQKERAEKRARQTASGSGGGSGSGPDNTVNNSF</sequence>
<evidence type="ECO:0000256" key="1">
    <source>
        <dbReference type="SAM" id="MobiDB-lite"/>
    </source>
</evidence>
<feature type="compositionally biased region" description="Basic and acidic residues" evidence="1">
    <location>
        <begin position="30"/>
        <end position="44"/>
    </location>
</feature>
<protein>
    <submittedName>
        <fullName evidence="2">Uncharacterized protein</fullName>
    </submittedName>
</protein>
<dbReference type="AlphaFoldDB" id="A0A1W0WVA4"/>
<name>A0A1W0WVA4_HYPEX</name>
<feature type="region of interest" description="Disordered" evidence="1">
    <location>
        <begin position="1"/>
        <end position="67"/>
    </location>
</feature>
<keyword evidence="3" id="KW-1185">Reference proteome</keyword>
<reference evidence="3" key="1">
    <citation type="submission" date="2017-01" db="EMBL/GenBank/DDBJ databases">
        <title>Comparative genomics of anhydrobiosis in the tardigrade Hypsibius dujardini.</title>
        <authorList>
            <person name="Yoshida Y."/>
            <person name="Koutsovoulos G."/>
            <person name="Laetsch D."/>
            <person name="Stevens L."/>
            <person name="Kumar S."/>
            <person name="Horikawa D."/>
            <person name="Ishino K."/>
            <person name="Komine S."/>
            <person name="Tomita M."/>
            <person name="Blaxter M."/>
            <person name="Arakawa K."/>
        </authorList>
    </citation>
    <scope>NUCLEOTIDE SEQUENCE [LARGE SCALE GENOMIC DNA]</scope>
    <source>
        <strain evidence="3">Z151</strain>
    </source>
</reference>
<organism evidence="2 3">
    <name type="scientific">Hypsibius exemplaris</name>
    <name type="common">Freshwater tardigrade</name>
    <dbReference type="NCBI Taxonomy" id="2072580"/>
    <lineage>
        <taxon>Eukaryota</taxon>
        <taxon>Metazoa</taxon>
        <taxon>Ecdysozoa</taxon>
        <taxon>Tardigrada</taxon>
        <taxon>Eutardigrada</taxon>
        <taxon>Parachela</taxon>
        <taxon>Hypsibioidea</taxon>
        <taxon>Hypsibiidae</taxon>
        <taxon>Hypsibius</taxon>
    </lineage>
</organism>
<evidence type="ECO:0000313" key="2">
    <source>
        <dbReference type="EMBL" id="OQV19124.1"/>
    </source>
</evidence>